<comment type="caution">
    <text evidence="5">The sequence shown here is derived from an EMBL/GenBank/DDBJ whole genome shotgun (WGS) entry which is preliminary data.</text>
</comment>
<feature type="region of interest" description="Disordered" evidence="2">
    <location>
        <begin position="700"/>
        <end position="719"/>
    </location>
</feature>
<reference evidence="5" key="1">
    <citation type="journal article" date="2017" name="Gigascience">
        <title>The genome draft of coconut (Cocos nucifera).</title>
        <authorList>
            <person name="Xiao Y."/>
            <person name="Xu P."/>
            <person name="Fan H."/>
            <person name="Baudouin L."/>
            <person name="Xia W."/>
            <person name="Bocs S."/>
            <person name="Xu J."/>
            <person name="Li Q."/>
            <person name="Guo A."/>
            <person name="Zhou L."/>
            <person name="Li J."/>
            <person name="Wu Y."/>
            <person name="Ma Z."/>
            <person name="Armero A."/>
            <person name="Issali A.E."/>
            <person name="Liu N."/>
            <person name="Peng M."/>
            <person name="Yang Y."/>
        </authorList>
    </citation>
    <scope>NUCLEOTIDE SEQUENCE</scope>
    <source>
        <tissue evidence="5">Spear leaf of Hainan Tall coconut</tissue>
    </source>
</reference>
<feature type="region of interest" description="Disordered" evidence="2">
    <location>
        <begin position="474"/>
        <end position="494"/>
    </location>
</feature>
<dbReference type="SUPFAM" id="SSF53448">
    <property type="entry name" value="Nucleotide-diphospho-sugar transferases"/>
    <property type="match status" value="1"/>
</dbReference>
<proteinExistence type="inferred from homology"/>
<protein>
    <submittedName>
        <fullName evidence="5">Putative mannose-1-phosphate guanylyltransferase 2</fullName>
    </submittedName>
</protein>
<comment type="similarity">
    <text evidence="1">Belongs to the transferase hexapeptide repeat family.</text>
</comment>
<dbReference type="CDD" id="cd06428">
    <property type="entry name" value="M1P_guanylylT_A_like_N"/>
    <property type="match status" value="1"/>
</dbReference>
<evidence type="ECO:0000259" key="4">
    <source>
        <dbReference type="Pfam" id="PF25087"/>
    </source>
</evidence>
<evidence type="ECO:0000256" key="2">
    <source>
        <dbReference type="SAM" id="MobiDB-lite"/>
    </source>
</evidence>
<name>A0A8K0NDG6_COCNU</name>
<keyword evidence="5" id="KW-0548">Nucleotidyltransferase</keyword>
<dbReference type="InterPro" id="IPR056729">
    <property type="entry name" value="GMPPB_C"/>
</dbReference>
<feature type="compositionally biased region" description="Acidic residues" evidence="2">
    <location>
        <begin position="710"/>
        <end position="719"/>
    </location>
</feature>
<dbReference type="InterPro" id="IPR029044">
    <property type="entry name" value="Nucleotide-diphossugar_trans"/>
</dbReference>
<feature type="domain" description="Mannose-1-phosphate guanyltransferase C-terminal" evidence="4">
    <location>
        <begin position="306"/>
        <end position="398"/>
    </location>
</feature>
<gene>
    <name evidence="5" type="ORF">COCNU_14G010730</name>
</gene>
<dbReference type="GO" id="GO:0016779">
    <property type="term" value="F:nucleotidyltransferase activity"/>
    <property type="evidence" value="ECO:0007669"/>
    <property type="project" value="UniProtKB-KW"/>
</dbReference>
<reference evidence="5" key="2">
    <citation type="submission" date="2019-07" db="EMBL/GenBank/DDBJ databases">
        <authorList>
            <person name="Yang Y."/>
            <person name="Bocs S."/>
            <person name="Baudouin L."/>
        </authorList>
    </citation>
    <scope>NUCLEOTIDE SEQUENCE</scope>
    <source>
        <tissue evidence="5">Spear leaf of Hainan Tall coconut</tissue>
    </source>
</reference>
<feature type="compositionally biased region" description="Basic and acidic residues" evidence="2">
    <location>
        <begin position="751"/>
        <end position="770"/>
    </location>
</feature>
<dbReference type="AlphaFoldDB" id="A0A8K0NDG6"/>
<evidence type="ECO:0000256" key="1">
    <source>
        <dbReference type="ARBA" id="ARBA00007274"/>
    </source>
</evidence>
<feature type="region of interest" description="Disordered" evidence="2">
    <location>
        <begin position="731"/>
        <end position="770"/>
    </location>
</feature>
<feature type="compositionally biased region" description="Acidic residues" evidence="2">
    <location>
        <begin position="485"/>
        <end position="494"/>
    </location>
</feature>
<keyword evidence="6" id="KW-1185">Reference proteome</keyword>
<dbReference type="FunFam" id="3.90.550.10:FF:000071">
    <property type="entry name" value="Mannose-1-phosphate guanyltransferase alpha"/>
    <property type="match status" value="1"/>
</dbReference>
<dbReference type="Pfam" id="PF00483">
    <property type="entry name" value="NTP_transferase"/>
    <property type="match status" value="1"/>
</dbReference>
<dbReference type="PANTHER" id="PTHR22572">
    <property type="entry name" value="SUGAR-1-PHOSPHATE GUANYL TRANSFERASE"/>
    <property type="match status" value="1"/>
</dbReference>
<dbReference type="Pfam" id="PF25087">
    <property type="entry name" value="GMPPB_C"/>
    <property type="match status" value="1"/>
</dbReference>
<organism evidence="5 6">
    <name type="scientific">Cocos nucifera</name>
    <name type="common">Coconut palm</name>
    <dbReference type="NCBI Taxonomy" id="13894"/>
    <lineage>
        <taxon>Eukaryota</taxon>
        <taxon>Viridiplantae</taxon>
        <taxon>Streptophyta</taxon>
        <taxon>Embryophyta</taxon>
        <taxon>Tracheophyta</taxon>
        <taxon>Spermatophyta</taxon>
        <taxon>Magnoliopsida</taxon>
        <taxon>Liliopsida</taxon>
        <taxon>Arecaceae</taxon>
        <taxon>Arecoideae</taxon>
        <taxon>Cocoseae</taxon>
        <taxon>Attaleinae</taxon>
        <taxon>Cocos</taxon>
    </lineage>
</organism>
<dbReference type="OrthoDB" id="49309at2759"/>
<feature type="domain" description="Nucleotidyl transferase" evidence="3">
    <location>
        <begin position="10"/>
        <end position="205"/>
    </location>
</feature>
<dbReference type="InterPro" id="IPR005835">
    <property type="entry name" value="NTP_transferase_dom"/>
</dbReference>
<keyword evidence="5" id="KW-0808">Transferase</keyword>
<dbReference type="Gene3D" id="2.160.10.10">
    <property type="entry name" value="Hexapeptide repeat proteins"/>
    <property type="match status" value="1"/>
</dbReference>
<evidence type="ECO:0000313" key="5">
    <source>
        <dbReference type="EMBL" id="KAG1368605.1"/>
    </source>
</evidence>
<accession>A0A8K0NDG6</accession>
<dbReference type="Proteomes" id="UP000797356">
    <property type="component" value="Chromosome 14"/>
</dbReference>
<dbReference type="InterPro" id="IPR050486">
    <property type="entry name" value="Mannose-1P_guanyltransferase"/>
</dbReference>
<sequence length="1089" mass="121415">MASSQERVVAVILVGGPTKGTRFRPLSLNVPKPLFPLAGQPMIHHPISACKRIPNLAQIYLIGFYEEREFALYVSSISNELRIPVRYLKEDKPHGSAGGLYNFRDYVMEDNPSHIFLLNCDVCCSFPLPEMLGAHKRYGGMGTILVSAESANQFGELVADPITKEVLHYTEKPETFVSDLINCGVYVFTPDIFAAIQDAIVQRNDRGQTVALYIRSDYPQAGTFEIFCMVPSIMALLHADFVRLDQDILSPLAGKKVLYTYETIDFWEQIKTPGMSLKCSALYLSQFRHTSSHLLAGGADTRCATIVGDVYIHPSAKVHVTAKIGPNVSISANARIGAGVRLISCIILDDVEIKGDGDYNAKLGITILGEAVAVEDEVVVINSIVLPNKTLNISVFHDKAGEGIQFPYGLQIPEDSIFWFRSWLPFDLQERKSEFAYIKTQICSMYWMSLSVATQNVEFSHRNHRNITTTFDNLSASSGDRQNMEVEDDEEEEDVDFNPFLKGETLSEGSSGLSSDNEALFNKINKNLWSSDHQDASTSSRANVETLCCITDSGNEDEEIVMQTRHASEDANGNESISEKPIARELNTFVEQGGGLTYPEGCIKELLSGDGSDAVDDLTKEVLLGQSTSSLYPRNFQKPIIEINDEDAICKRTRAHHSLAHYTLEELEAFLQETDDDDDLQNADDEEEYHKFLAAVLLEGADNGQRGQEDENLDEDEENDADFEIEIEEALESDIEESTNNNKGLSGNPEGDPHRPETRQKKRQKESSEKKKYFLGQARMPLRPILPFVSNAQVAPFPSFGWQFYSPKSFTHGPPLFSGADLLNGFTTEQIGQLYCLIHEHVQLLIQVFSVCVLDPLRQEVAIQVQKMITEMVDKHEAALVCRKVPYPGTCFQPSNLRSSLHVDFHQIPEFSNWTPLIDNSVLSILDVAPLQLAKSYMTDVSATMLRYRQNHVRDATDKDHLKRVPLFPLPMFPSHSETNNDFLGGAIITSSKTASLFSRDQEQPKKSLAATLVESTMKQSVALVPLDIARLAERFYPLFNLALFPHKPPMPAVANRVLFTDAEDGSDGESWARDGSGKLARVFDGNKT</sequence>
<dbReference type="Gene3D" id="3.90.550.10">
    <property type="entry name" value="Spore Coat Polysaccharide Biosynthesis Protein SpsA, Chain A"/>
    <property type="match status" value="1"/>
</dbReference>
<evidence type="ECO:0000259" key="3">
    <source>
        <dbReference type="Pfam" id="PF00483"/>
    </source>
</evidence>
<evidence type="ECO:0000313" key="6">
    <source>
        <dbReference type="Proteomes" id="UP000797356"/>
    </source>
</evidence>
<dbReference type="EMBL" id="CM017885">
    <property type="protein sequence ID" value="KAG1368605.1"/>
    <property type="molecule type" value="Genomic_DNA"/>
</dbReference>